<organism evidence="1">
    <name type="scientific">Eucalyptus grandis</name>
    <name type="common">Flooded gum</name>
    <dbReference type="NCBI Taxonomy" id="71139"/>
    <lineage>
        <taxon>Eukaryota</taxon>
        <taxon>Viridiplantae</taxon>
        <taxon>Streptophyta</taxon>
        <taxon>Embryophyta</taxon>
        <taxon>Tracheophyta</taxon>
        <taxon>Spermatophyta</taxon>
        <taxon>Magnoliopsida</taxon>
        <taxon>eudicotyledons</taxon>
        <taxon>Gunneridae</taxon>
        <taxon>Pentapetalae</taxon>
        <taxon>rosids</taxon>
        <taxon>malvids</taxon>
        <taxon>Myrtales</taxon>
        <taxon>Myrtaceae</taxon>
        <taxon>Myrtoideae</taxon>
        <taxon>Eucalypteae</taxon>
        <taxon>Eucalyptus</taxon>
    </lineage>
</organism>
<dbReference type="AlphaFoldDB" id="A0A059B0S4"/>
<gene>
    <name evidence="1" type="ORF">EUGRSUZ_H02206</name>
</gene>
<dbReference type="Gramene" id="KCW59461">
    <property type="protein sequence ID" value="KCW59461"/>
    <property type="gene ID" value="EUGRSUZ_H02206"/>
</dbReference>
<reference evidence="1" key="1">
    <citation type="submission" date="2013-07" db="EMBL/GenBank/DDBJ databases">
        <title>The genome of Eucalyptus grandis.</title>
        <authorList>
            <person name="Schmutz J."/>
            <person name="Hayes R."/>
            <person name="Myburg A."/>
            <person name="Tuskan G."/>
            <person name="Grattapaglia D."/>
            <person name="Rokhsar D.S."/>
        </authorList>
    </citation>
    <scope>NUCLEOTIDE SEQUENCE</scope>
    <source>
        <tissue evidence="1">Leaf extractions</tissue>
    </source>
</reference>
<dbReference type="EMBL" id="KK198760">
    <property type="protein sequence ID" value="KCW59461.1"/>
    <property type="molecule type" value="Genomic_DNA"/>
</dbReference>
<proteinExistence type="predicted"/>
<name>A0A059B0S4_EUCGR</name>
<protein>
    <submittedName>
        <fullName evidence="1">Uncharacterized protein</fullName>
    </submittedName>
</protein>
<sequence>MEMMIDEAESVGDRVHLDCSVLSKIPRGKNGTNSSMNLNDGLGIEGEFRASKAIESCINKIIFHRQFLSLLYFFHCQLHRLNYSSASFTSSSMNL</sequence>
<evidence type="ECO:0000313" key="1">
    <source>
        <dbReference type="EMBL" id="KCW59461.1"/>
    </source>
</evidence>
<accession>A0A059B0S4</accession>
<dbReference type="InParanoid" id="A0A059B0S4"/>